<gene>
    <name evidence="3" type="ORF">GEV37_09460</name>
</gene>
<dbReference type="InterPro" id="IPR025877">
    <property type="entry name" value="MobA-like_NTP_Trfase"/>
</dbReference>
<proteinExistence type="predicted"/>
<sequence>MSCEPVVALVMAAGYSRRFGAADKRLAPLCASTLLAQSVDSARRAFPVVRIAVRSDDTMEGFDERELIRVKGARNGLGASIGEAFTQLARDPAFEGVEAAAVLLGDMPYLRLETLNTLCQQAAFDRIVVPFYREAPGHPVIFGRAFWAELAALCGGEGARAVLAAHAAHRYRMPVDDPGVHLDIDRPEDLA</sequence>
<dbReference type="EMBL" id="WHVL01000003">
    <property type="protein sequence ID" value="MCB8889337.1"/>
    <property type="molecule type" value="Genomic_DNA"/>
</dbReference>
<dbReference type="InterPro" id="IPR029044">
    <property type="entry name" value="Nucleotide-diphossugar_trans"/>
</dbReference>
<dbReference type="SUPFAM" id="SSF53448">
    <property type="entry name" value="Nucleotide-diphospho-sugar transferases"/>
    <property type="match status" value="1"/>
</dbReference>
<evidence type="ECO:0000313" key="3">
    <source>
        <dbReference type="EMBL" id="MCB8889337.1"/>
    </source>
</evidence>
<dbReference type="Gene3D" id="3.90.550.10">
    <property type="entry name" value="Spore Coat Polysaccharide Biosynthesis Protein SpsA, Chain A"/>
    <property type="match status" value="1"/>
</dbReference>
<accession>A0ABS8DSN5</accession>
<evidence type="ECO:0000259" key="2">
    <source>
        <dbReference type="Pfam" id="PF12804"/>
    </source>
</evidence>
<dbReference type="CDD" id="cd04182">
    <property type="entry name" value="GT_2_like_f"/>
    <property type="match status" value="1"/>
</dbReference>
<dbReference type="Proteomes" id="UP001319882">
    <property type="component" value="Unassembled WGS sequence"/>
</dbReference>
<reference evidence="3 4" key="1">
    <citation type="journal article" date="2021" name="Sci. Rep.">
        <title>Genome analysis of a halophilic bacterium Halomonas malpeensis YU-PRIM-29(T) reveals its exopolysaccharide and pigment producing capabilities.</title>
        <authorList>
            <person name="Athmika"/>
            <person name="Ghate S.D."/>
            <person name="Arun A.B."/>
            <person name="Rao S.S."/>
            <person name="Kumar S.T.A."/>
            <person name="Kandiyil M.K."/>
            <person name="Saptami K."/>
            <person name="Rekha P.D."/>
        </authorList>
    </citation>
    <scope>NUCLEOTIDE SEQUENCE [LARGE SCALE GENOMIC DNA]</scope>
    <source>
        <strain evidence="4">prim 29</strain>
    </source>
</reference>
<dbReference type="Pfam" id="PF12804">
    <property type="entry name" value="NTP_transf_3"/>
    <property type="match status" value="1"/>
</dbReference>
<dbReference type="PANTHER" id="PTHR43777">
    <property type="entry name" value="MOLYBDENUM COFACTOR CYTIDYLYLTRANSFERASE"/>
    <property type="match status" value="1"/>
</dbReference>
<protein>
    <submittedName>
        <fullName evidence="3">Nucleotidyltransferase family protein</fullName>
    </submittedName>
</protein>
<keyword evidence="4" id="KW-1185">Reference proteome</keyword>
<dbReference type="PANTHER" id="PTHR43777:SF1">
    <property type="entry name" value="MOLYBDENUM COFACTOR CYTIDYLYLTRANSFERASE"/>
    <property type="match status" value="1"/>
</dbReference>
<comment type="caution">
    <text evidence="3">The sequence shown here is derived from an EMBL/GenBank/DDBJ whole genome shotgun (WGS) entry which is preliminary data.</text>
</comment>
<name>A0ABS8DSN5_9GAMM</name>
<organism evidence="3 4">
    <name type="scientific">Vreelandella malpeensis</name>
    <dbReference type="NCBI Taxonomy" id="1172368"/>
    <lineage>
        <taxon>Bacteria</taxon>
        <taxon>Pseudomonadati</taxon>
        <taxon>Pseudomonadota</taxon>
        <taxon>Gammaproteobacteria</taxon>
        <taxon>Oceanospirillales</taxon>
        <taxon>Halomonadaceae</taxon>
        <taxon>Vreelandella</taxon>
    </lineage>
</organism>
<evidence type="ECO:0000313" key="4">
    <source>
        <dbReference type="Proteomes" id="UP001319882"/>
    </source>
</evidence>
<feature type="domain" description="MobA-like NTP transferase" evidence="2">
    <location>
        <begin position="8"/>
        <end position="167"/>
    </location>
</feature>
<evidence type="ECO:0000256" key="1">
    <source>
        <dbReference type="ARBA" id="ARBA00022842"/>
    </source>
</evidence>
<dbReference type="RefSeq" id="WP_227389998.1">
    <property type="nucleotide sequence ID" value="NZ_WHVL01000003.1"/>
</dbReference>
<keyword evidence="1" id="KW-0460">Magnesium</keyword>